<reference evidence="5" key="2">
    <citation type="journal article" date="2013" name="PLoS Genet.">
        <title>Comparative genome structure, secondary metabolite, and effector coding capacity across Cochliobolus pathogens.</title>
        <authorList>
            <person name="Condon B.J."/>
            <person name="Leng Y."/>
            <person name="Wu D."/>
            <person name="Bushley K.E."/>
            <person name="Ohm R.A."/>
            <person name="Otillar R."/>
            <person name="Martin J."/>
            <person name="Schackwitz W."/>
            <person name="Grimwood J."/>
            <person name="MohdZainudin N."/>
            <person name="Xue C."/>
            <person name="Wang R."/>
            <person name="Manning V.A."/>
            <person name="Dhillon B."/>
            <person name="Tu Z.J."/>
            <person name="Steffenson B.J."/>
            <person name="Salamov A."/>
            <person name="Sun H."/>
            <person name="Lowry S."/>
            <person name="LaButti K."/>
            <person name="Han J."/>
            <person name="Copeland A."/>
            <person name="Lindquist E."/>
            <person name="Barry K."/>
            <person name="Schmutz J."/>
            <person name="Baker S.E."/>
            <person name="Ciuffetti L.M."/>
            <person name="Grigoriev I.V."/>
            <person name="Zhong S."/>
            <person name="Turgeon B.G."/>
        </authorList>
    </citation>
    <scope>NUCLEOTIDE SEQUENCE [LARGE SCALE GENOMIC DNA]</scope>
    <source>
        <strain evidence="5">C5 / ATCC 48332 / race O</strain>
    </source>
</reference>
<evidence type="ECO:0000256" key="1">
    <source>
        <dbReference type="ARBA" id="ARBA00022450"/>
    </source>
</evidence>
<feature type="domain" description="Carrier" evidence="3">
    <location>
        <begin position="201"/>
        <end position="278"/>
    </location>
</feature>
<organism evidence="4 5">
    <name type="scientific">Cochliobolus heterostrophus (strain C5 / ATCC 48332 / race O)</name>
    <name type="common">Southern corn leaf blight fungus</name>
    <name type="synonym">Bipolaris maydis</name>
    <dbReference type="NCBI Taxonomy" id="701091"/>
    <lineage>
        <taxon>Eukaryota</taxon>
        <taxon>Fungi</taxon>
        <taxon>Dikarya</taxon>
        <taxon>Ascomycota</taxon>
        <taxon>Pezizomycotina</taxon>
        <taxon>Dothideomycetes</taxon>
        <taxon>Pleosporomycetidae</taxon>
        <taxon>Pleosporales</taxon>
        <taxon>Pleosporineae</taxon>
        <taxon>Pleosporaceae</taxon>
        <taxon>Bipolaris</taxon>
    </lineage>
</organism>
<dbReference type="InterPro" id="IPR050091">
    <property type="entry name" value="PKS_NRPS_Biosynth_Enz"/>
</dbReference>
<dbReference type="Gene3D" id="3.40.50.720">
    <property type="entry name" value="NAD(P)-binding Rossmann-like Domain"/>
    <property type="match status" value="1"/>
</dbReference>
<dbReference type="InterPro" id="IPR036736">
    <property type="entry name" value="ACP-like_sf"/>
</dbReference>
<evidence type="ECO:0000313" key="4">
    <source>
        <dbReference type="EMBL" id="EMD94623.1"/>
    </source>
</evidence>
<dbReference type="PROSITE" id="PS50075">
    <property type="entry name" value="CARRIER"/>
    <property type="match status" value="1"/>
</dbReference>
<reference evidence="4 5" key="1">
    <citation type="journal article" date="2012" name="PLoS Pathog.">
        <title>Diverse lifestyles and strategies of plant pathogenesis encoded in the genomes of eighteen Dothideomycetes fungi.</title>
        <authorList>
            <person name="Ohm R.A."/>
            <person name="Feau N."/>
            <person name="Henrissat B."/>
            <person name="Schoch C.L."/>
            <person name="Horwitz B.A."/>
            <person name="Barry K.W."/>
            <person name="Condon B.J."/>
            <person name="Copeland A.C."/>
            <person name="Dhillon B."/>
            <person name="Glaser F."/>
            <person name="Hesse C.N."/>
            <person name="Kosti I."/>
            <person name="LaButti K."/>
            <person name="Lindquist E.A."/>
            <person name="Lucas S."/>
            <person name="Salamov A.A."/>
            <person name="Bradshaw R.E."/>
            <person name="Ciuffetti L."/>
            <person name="Hamelin R.C."/>
            <person name="Kema G.H.J."/>
            <person name="Lawrence C."/>
            <person name="Scott J.A."/>
            <person name="Spatafora J.W."/>
            <person name="Turgeon B.G."/>
            <person name="de Wit P.J.G.M."/>
            <person name="Zhong S."/>
            <person name="Goodwin S.B."/>
            <person name="Grigoriev I.V."/>
        </authorList>
    </citation>
    <scope>NUCLEOTIDE SEQUENCE [LARGE SCALE GENOMIC DNA]</scope>
    <source>
        <strain evidence="5">C5 / ATCC 48332 / race O</strain>
    </source>
</reference>
<dbReference type="PANTHER" id="PTHR43775:SF29">
    <property type="entry name" value="ASPERFURANONE POLYKETIDE SYNTHASE AFOG-RELATED"/>
    <property type="match status" value="1"/>
</dbReference>
<dbReference type="InterPro" id="IPR013968">
    <property type="entry name" value="PKS_KR"/>
</dbReference>
<evidence type="ECO:0000259" key="3">
    <source>
        <dbReference type="PROSITE" id="PS50075"/>
    </source>
</evidence>
<dbReference type="Gene3D" id="1.10.1200.10">
    <property type="entry name" value="ACP-like"/>
    <property type="match status" value="1"/>
</dbReference>
<accession>M2V3L9</accession>
<dbReference type="EMBL" id="KB445571">
    <property type="protein sequence ID" value="EMD94623.1"/>
    <property type="molecule type" value="Genomic_DNA"/>
</dbReference>
<evidence type="ECO:0000313" key="5">
    <source>
        <dbReference type="Proteomes" id="UP000016936"/>
    </source>
</evidence>
<keyword evidence="5" id="KW-1185">Reference proteome</keyword>
<dbReference type="PANTHER" id="PTHR43775">
    <property type="entry name" value="FATTY ACID SYNTHASE"/>
    <property type="match status" value="1"/>
</dbReference>
<dbReference type="eggNOG" id="KOG1202">
    <property type="taxonomic scope" value="Eukaryota"/>
</dbReference>
<dbReference type="GO" id="GO:0004312">
    <property type="term" value="F:fatty acid synthase activity"/>
    <property type="evidence" value="ECO:0007669"/>
    <property type="project" value="TreeGrafter"/>
</dbReference>
<proteinExistence type="predicted"/>
<evidence type="ECO:0000256" key="2">
    <source>
        <dbReference type="ARBA" id="ARBA00022553"/>
    </source>
</evidence>
<dbReference type="SUPFAM" id="SSF51735">
    <property type="entry name" value="NAD(P)-binding Rossmann-fold domains"/>
    <property type="match status" value="1"/>
</dbReference>
<dbReference type="InterPro" id="IPR009081">
    <property type="entry name" value="PP-bd_ACP"/>
</dbReference>
<gene>
    <name evidence="4" type="ORF">COCHEDRAFT_1210665</name>
</gene>
<dbReference type="InterPro" id="IPR036291">
    <property type="entry name" value="NAD(P)-bd_dom_sf"/>
</dbReference>
<keyword evidence="1" id="KW-0596">Phosphopantetheine</keyword>
<dbReference type="OMA" id="NMRQAEC"/>
<dbReference type="OrthoDB" id="329835at2759"/>
<dbReference type="AlphaFoldDB" id="M2V3L9"/>
<sequence length="284" mass="31060">MTIRDSTFSTMTWDDWNAVTSAKVQGSWNLHESLPTDMHFFIMLSSMAGIFGNVGQSSCCAGNTYQEVLARYRVSIGEKASSIDLSIVTSQGYVAENQIVMDRLTMLNLFRPLSIREVLALLDYVCNPNLSPSRPCRSQIVTGFESPADIESKGRDVPSAIERPFFQNMRQAECTFKCGDNLASHVRTLRSAFTEATSEDAAASIVAKALKMKVRRVLGLPADLISMNSALDSYGVDLLIGLELRNWLSKESGADLAVFGILGGATLLRIGQMVAAKNSLRIQS</sequence>
<dbReference type="STRING" id="701091.M2V3L9"/>
<dbReference type="HOGENOM" id="CLU_000022_38_1_1"/>
<keyword evidence="2" id="KW-0597">Phosphoprotein</keyword>
<protein>
    <recommendedName>
        <fullName evidence="3">Carrier domain-containing protein</fullName>
    </recommendedName>
</protein>
<dbReference type="GO" id="GO:0044550">
    <property type="term" value="P:secondary metabolite biosynthetic process"/>
    <property type="evidence" value="ECO:0007669"/>
    <property type="project" value="TreeGrafter"/>
</dbReference>
<dbReference type="SMART" id="SM00823">
    <property type="entry name" value="PKS_PP"/>
    <property type="match status" value="1"/>
</dbReference>
<dbReference type="GO" id="GO:0031177">
    <property type="term" value="F:phosphopantetheine binding"/>
    <property type="evidence" value="ECO:0007669"/>
    <property type="project" value="InterPro"/>
</dbReference>
<dbReference type="SUPFAM" id="SSF47336">
    <property type="entry name" value="ACP-like"/>
    <property type="match status" value="1"/>
</dbReference>
<name>M2V3L9_COCH5</name>
<dbReference type="Pfam" id="PF08659">
    <property type="entry name" value="KR"/>
    <property type="match status" value="1"/>
</dbReference>
<dbReference type="GO" id="GO:0006633">
    <property type="term" value="P:fatty acid biosynthetic process"/>
    <property type="evidence" value="ECO:0007669"/>
    <property type="project" value="TreeGrafter"/>
</dbReference>
<dbReference type="Proteomes" id="UP000016936">
    <property type="component" value="Unassembled WGS sequence"/>
</dbReference>
<dbReference type="InterPro" id="IPR020806">
    <property type="entry name" value="PKS_PP-bd"/>
</dbReference>